<accession>A0AAE0B2Z9</accession>
<dbReference type="PANTHER" id="PTHR33710:SF71">
    <property type="entry name" value="ENDONUCLEASE_EXONUCLEASE_PHOSPHATASE DOMAIN-CONTAINING PROTEIN"/>
    <property type="match status" value="1"/>
</dbReference>
<dbReference type="AlphaFoldDB" id="A0AAE0B2Z9"/>
<dbReference type="Proteomes" id="UP001281410">
    <property type="component" value="Unassembled WGS sequence"/>
</dbReference>
<reference evidence="2" key="1">
    <citation type="journal article" date="2023" name="Plant J.">
        <title>Genome sequences and population genomics provide insights into the demographic history, inbreeding, and mutation load of two 'living fossil' tree species of Dipteronia.</title>
        <authorList>
            <person name="Feng Y."/>
            <person name="Comes H.P."/>
            <person name="Chen J."/>
            <person name="Zhu S."/>
            <person name="Lu R."/>
            <person name="Zhang X."/>
            <person name="Li P."/>
            <person name="Qiu J."/>
            <person name="Olsen K.M."/>
            <person name="Qiu Y."/>
        </authorList>
    </citation>
    <scope>NUCLEOTIDE SEQUENCE</scope>
    <source>
        <strain evidence="2">NBL</strain>
    </source>
</reference>
<gene>
    <name evidence="2" type="ORF">Dsin_000529</name>
</gene>
<protein>
    <recommendedName>
        <fullName evidence="1">Endonuclease/exonuclease/phosphatase domain-containing protein</fullName>
    </recommendedName>
</protein>
<dbReference type="EMBL" id="JANJYJ010000001">
    <property type="protein sequence ID" value="KAK3228648.1"/>
    <property type="molecule type" value="Genomic_DNA"/>
</dbReference>
<feature type="domain" description="Endonuclease/exonuclease/phosphatase" evidence="1">
    <location>
        <begin position="28"/>
        <end position="179"/>
    </location>
</feature>
<keyword evidence="3" id="KW-1185">Reference proteome</keyword>
<dbReference type="InterPro" id="IPR036691">
    <property type="entry name" value="Endo/exonu/phosph_ase_sf"/>
</dbReference>
<dbReference type="PANTHER" id="PTHR33710">
    <property type="entry name" value="BNAC02G09200D PROTEIN"/>
    <property type="match status" value="1"/>
</dbReference>
<evidence type="ECO:0000259" key="1">
    <source>
        <dbReference type="Pfam" id="PF03372"/>
    </source>
</evidence>
<organism evidence="2 3">
    <name type="scientific">Dipteronia sinensis</name>
    <dbReference type="NCBI Taxonomy" id="43782"/>
    <lineage>
        <taxon>Eukaryota</taxon>
        <taxon>Viridiplantae</taxon>
        <taxon>Streptophyta</taxon>
        <taxon>Embryophyta</taxon>
        <taxon>Tracheophyta</taxon>
        <taxon>Spermatophyta</taxon>
        <taxon>Magnoliopsida</taxon>
        <taxon>eudicotyledons</taxon>
        <taxon>Gunneridae</taxon>
        <taxon>Pentapetalae</taxon>
        <taxon>rosids</taxon>
        <taxon>malvids</taxon>
        <taxon>Sapindales</taxon>
        <taxon>Sapindaceae</taxon>
        <taxon>Hippocastanoideae</taxon>
        <taxon>Acereae</taxon>
        <taxon>Dipteronia</taxon>
    </lineage>
</organism>
<dbReference type="Pfam" id="PF03372">
    <property type="entry name" value="Exo_endo_phos"/>
    <property type="match status" value="1"/>
</dbReference>
<dbReference type="GO" id="GO:0003824">
    <property type="term" value="F:catalytic activity"/>
    <property type="evidence" value="ECO:0007669"/>
    <property type="project" value="InterPro"/>
</dbReference>
<comment type="caution">
    <text evidence="2">The sequence shown here is derived from an EMBL/GenBank/DDBJ whole genome shotgun (WGS) entry which is preliminary data.</text>
</comment>
<name>A0AAE0B2Z9_9ROSI</name>
<dbReference type="InterPro" id="IPR005135">
    <property type="entry name" value="Endo/exonuclease/phosphatase"/>
</dbReference>
<evidence type="ECO:0000313" key="2">
    <source>
        <dbReference type="EMBL" id="KAK3228648.1"/>
    </source>
</evidence>
<dbReference type="Gene3D" id="3.60.10.10">
    <property type="entry name" value="Endonuclease/exonuclease/phosphatase"/>
    <property type="match status" value="1"/>
</dbReference>
<evidence type="ECO:0000313" key="3">
    <source>
        <dbReference type="Proteomes" id="UP001281410"/>
    </source>
</evidence>
<proteinExistence type="predicted"/>
<dbReference type="SUPFAM" id="SSF56219">
    <property type="entry name" value="DNase I-like"/>
    <property type="match status" value="1"/>
</dbReference>
<sequence>METKCDHVKLEKWRIKLGFCGKLVVNSLGKSGGLCLYWINNVVVDLLTYSQCHIDVMISGLGSKRWRFTGFYGHPEQSQMKHSWTLLWRLACMSTLPWVCMGDFNEIFSDKEKLGGVPKNWKDISDFREVVEECNLEDMGYIGPCFTWSNKTAGASLIMERLDRSFCTRDWGRLFPQYVIRHLEFFG</sequence>